<reference evidence="2" key="1">
    <citation type="submission" date="2021-02" db="EMBL/GenBank/DDBJ databases">
        <title>Genome sequence Cadophora malorum strain M34.</title>
        <authorList>
            <person name="Stefanovic E."/>
            <person name="Vu D."/>
            <person name="Scully C."/>
            <person name="Dijksterhuis J."/>
            <person name="Roader J."/>
            <person name="Houbraken J."/>
        </authorList>
    </citation>
    <scope>NUCLEOTIDE SEQUENCE</scope>
    <source>
        <strain evidence="2">M34</strain>
    </source>
</reference>
<evidence type="ECO:0008006" key="4">
    <source>
        <dbReference type="Google" id="ProtNLM"/>
    </source>
</evidence>
<dbReference type="EMBL" id="JAFJYH010000153">
    <property type="protein sequence ID" value="KAG4417506.1"/>
    <property type="molecule type" value="Genomic_DNA"/>
</dbReference>
<evidence type="ECO:0000313" key="3">
    <source>
        <dbReference type="Proteomes" id="UP000664132"/>
    </source>
</evidence>
<dbReference type="InterPro" id="IPR005197">
    <property type="entry name" value="Glyco_hydro_71"/>
</dbReference>
<dbReference type="GO" id="GO:0051118">
    <property type="term" value="F:glucan endo-1,3-alpha-glucosidase activity"/>
    <property type="evidence" value="ECO:0007669"/>
    <property type="project" value="InterPro"/>
</dbReference>
<keyword evidence="3" id="KW-1185">Reference proteome</keyword>
<dbReference type="Gene3D" id="3.20.20.80">
    <property type="entry name" value="Glycosidases"/>
    <property type="match status" value="1"/>
</dbReference>
<dbReference type="CDD" id="cd11577">
    <property type="entry name" value="GH71"/>
    <property type="match status" value="1"/>
</dbReference>
<feature type="signal peptide" evidence="1">
    <location>
        <begin position="1"/>
        <end position="22"/>
    </location>
</feature>
<dbReference type="Proteomes" id="UP000664132">
    <property type="component" value="Unassembled WGS sequence"/>
</dbReference>
<evidence type="ECO:0000313" key="2">
    <source>
        <dbReference type="EMBL" id="KAG4417506.1"/>
    </source>
</evidence>
<comment type="caution">
    <text evidence="2">The sequence shown here is derived from an EMBL/GenBank/DDBJ whole genome shotgun (WGS) entry which is preliminary data.</text>
</comment>
<sequence length="942" mass="103546">MRFSSLPSLFLAGLALVNSAHSRAVVAHYMVGNVDESHAHKDIDDALQIGIEAFALNIGDPRPQFVRTSMNRMFDYAASKGFKLFFSLDLWAAGAATPKQDINSYDSLLRDFLGHAAYYKGPNGFPLISTFSDGGMNKTFLEAWKKKYQNQMFLIPNMDGTAGYWQAAAGWWEHWGAAVDGMFSWESTWPCRVNQDPKRQQYSCSVADSTNDGDVTLDKVVLGGTRARGKSYMIGLSLLQYKNAYDTNYLRRGALTLPKRMENILGMLPEYVQIITWNDGPESHYIGNLWPEQNRDVLPAVYARETGWSHKGIQSLVKSFTIAYKAGLPASGMRPVNNQPFTGAMWYKTILENASCNLGDGLYTTKPDGYYTATDAIHWAVVVPAGQTATVNIFSGNTLIQTKAIAAGLNYGSTSKMNSGPQRLEVLSGGTVKAVANGGRFNNGCPDNTYNMNYQIAEILPGTGSSISCLPGGIFFQAPEDHQIAPKVRNGCASNDATNSWADLFLDDFITWKKGNSTNIDRQLKAYALSGIEQDTNSDCGNLDSDTCWSPECDDLGDAMKDMYWIFREFNNLRTGLKAFRNALEAATLTSSLNISTVIAEIAEPLIKKQVEVRSSTSGVFKALGMGLSIAAPFVAIGGPAGGAASALIGMAGALSTSAGEEPDPLSTELQLLSKLQTTLENRQAKVFEQYQNSPGYAAIAIFRTGYVSNFPEWSLGGHHFFTNDLPKVFGGDGRYAGQTPTYTDSVGPLNAFMRKDLVNTLLIAANVYVIVNSHPEEDCNFPGAWWGRSGNPPVQQCYALEMQGPGQGFEESDISVWSTLLPGETITGIWNQGVDPLDIVINSVDCQSQTVNYYNQPNRLRDPHDTSDIVSNYPRCFFNLPVIKAEQWDFDNAPYGMATLQSPCHFYKVRDEYPKADNLSGWNCLPPNLEEKFTPDWCRLD</sequence>
<proteinExistence type="predicted"/>
<protein>
    <recommendedName>
        <fullName evidence="4">Glycoside hydrolase family 71 protein</fullName>
    </recommendedName>
</protein>
<dbReference type="OrthoDB" id="3257981at2759"/>
<gene>
    <name evidence="2" type="ORF">IFR04_009389</name>
</gene>
<accession>A0A8H7W4N3</accession>
<feature type="chain" id="PRO_5034462617" description="Glycoside hydrolase family 71 protein" evidence="1">
    <location>
        <begin position="23"/>
        <end position="942"/>
    </location>
</feature>
<name>A0A8H7W4N3_9HELO</name>
<dbReference type="Pfam" id="PF03659">
    <property type="entry name" value="Glyco_hydro_71"/>
    <property type="match status" value="1"/>
</dbReference>
<organism evidence="2 3">
    <name type="scientific">Cadophora malorum</name>
    <dbReference type="NCBI Taxonomy" id="108018"/>
    <lineage>
        <taxon>Eukaryota</taxon>
        <taxon>Fungi</taxon>
        <taxon>Dikarya</taxon>
        <taxon>Ascomycota</taxon>
        <taxon>Pezizomycotina</taxon>
        <taxon>Leotiomycetes</taxon>
        <taxon>Helotiales</taxon>
        <taxon>Ploettnerulaceae</taxon>
        <taxon>Cadophora</taxon>
    </lineage>
</organism>
<evidence type="ECO:0000256" key="1">
    <source>
        <dbReference type="SAM" id="SignalP"/>
    </source>
</evidence>
<dbReference type="AlphaFoldDB" id="A0A8H7W4N3"/>
<keyword evidence="1" id="KW-0732">Signal</keyword>